<dbReference type="InterPro" id="IPR025966">
    <property type="entry name" value="OppC_N"/>
</dbReference>
<dbReference type="PATRIC" id="fig|994573.3.peg.3069"/>
<dbReference type="STRING" id="994573.T472_0216240"/>
<dbReference type="eggNOG" id="COG1173">
    <property type="taxonomic scope" value="Bacteria"/>
</dbReference>
<dbReference type="Pfam" id="PF00528">
    <property type="entry name" value="BPD_transp_1"/>
    <property type="match status" value="1"/>
</dbReference>
<keyword evidence="6 7" id="KW-0472">Membrane</keyword>
<evidence type="ECO:0000256" key="5">
    <source>
        <dbReference type="ARBA" id="ARBA00022989"/>
    </source>
</evidence>
<evidence type="ECO:0000256" key="6">
    <source>
        <dbReference type="ARBA" id="ARBA00023136"/>
    </source>
</evidence>
<dbReference type="PANTHER" id="PTHR43386">
    <property type="entry name" value="OLIGOPEPTIDE TRANSPORT SYSTEM PERMEASE PROTEIN APPC"/>
    <property type="match status" value="1"/>
</dbReference>
<proteinExistence type="inferred from homology"/>
<keyword evidence="3" id="KW-1003">Cell membrane</keyword>
<feature type="transmembrane region" description="Helical" evidence="7">
    <location>
        <begin position="47"/>
        <end position="65"/>
    </location>
</feature>
<evidence type="ECO:0000256" key="4">
    <source>
        <dbReference type="ARBA" id="ARBA00022692"/>
    </source>
</evidence>
<comment type="subcellular location">
    <subcellularLocation>
        <location evidence="1 7">Cell membrane</location>
        <topology evidence="1 7">Multi-pass membrane protein</topology>
    </subcellularLocation>
</comment>
<dbReference type="AlphaFoldDB" id="V7I001"/>
<dbReference type="Gene3D" id="1.10.3720.10">
    <property type="entry name" value="MetI-like"/>
    <property type="match status" value="1"/>
</dbReference>
<evidence type="ECO:0000313" key="11">
    <source>
        <dbReference type="Proteomes" id="UP000017747"/>
    </source>
</evidence>
<dbReference type="EMBL" id="AXUN02000205">
    <property type="protein sequence ID" value="ETA79565.1"/>
    <property type="molecule type" value="Genomic_DNA"/>
</dbReference>
<dbReference type="GO" id="GO:0055085">
    <property type="term" value="P:transmembrane transport"/>
    <property type="evidence" value="ECO:0007669"/>
    <property type="project" value="InterPro"/>
</dbReference>
<dbReference type="InterPro" id="IPR035906">
    <property type="entry name" value="MetI-like_sf"/>
</dbReference>
<protein>
    <submittedName>
        <fullName evidence="10">Diguanylate cyclase</fullName>
    </submittedName>
</protein>
<organism evidence="10 11">
    <name type="scientific">Youngiibacter fragilis 232.1</name>
    <dbReference type="NCBI Taxonomy" id="994573"/>
    <lineage>
        <taxon>Bacteria</taxon>
        <taxon>Bacillati</taxon>
        <taxon>Bacillota</taxon>
        <taxon>Clostridia</taxon>
        <taxon>Eubacteriales</taxon>
        <taxon>Clostridiaceae</taxon>
        <taxon>Youngiibacter</taxon>
    </lineage>
</organism>
<evidence type="ECO:0000256" key="2">
    <source>
        <dbReference type="ARBA" id="ARBA00022448"/>
    </source>
</evidence>
<evidence type="ECO:0000256" key="3">
    <source>
        <dbReference type="ARBA" id="ARBA00022475"/>
    </source>
</evidence>
<feature type="domain" description="ABC transmembrane type-1" evidence="9">
    <location>
        <begin position="108"/>
        <end position="303"/>
    </location>
</feature>
<dbReference type="PANTHER" id="PTHR43386:SF22">
    <property type="entry name" value="OLIGOPEPTIDE TRANSPORT SYSTEM PERMEASE PROTEIN OPPC"/>
    <property type="match status" value="1"/>
</dbReference>
<dbReference type="Proteomes" id="UP000017747">
    <property type="component" value="Unassembled WGS sequence"/>
</dbReference>
<name>V7I001_9CLOT</name>
<dbReference type="RefSeq" id="WP_023385294.1">
    <property type="nucleotide sequence ID" value="NZ_AXUN02000205.1"/>
</dbReference>
<feature type="transmembrane region" description="Helical" evidence="7">
    <location>
        <begin position="175"/>
        <end position="195"/>
    </location>
</feature>
<evidence type="ECO:0000313" key="10">
    <source>
        <dbReference type="EMBL" id="ETA79565.1"/>
    </source>
</evidence>
<accession>V7I001</accession>
<dbReference type="SUPFAM" id="SSF161098">
    <property type="entry name" value="MetI-like"/>
    <property type="match status" value="1"/>
</dbReference>
<keyword evidence="5 7" id="KW-1133">Transmembrane helix</keyword>
<keyword evidence="4 7" id="KW-0812">Transmembrane</keyword>
<dbReference type="InterPro" id="IPR000515">
    <property type="entry name" value="MetI-like"/>
</dbReference>
<sequence length="316" mass="34879">MELQNKKELTQDMFEPAHREDSSKDIIKRPTIKYWPDVWRRLKQNKLAMVGLSIIIIFLVMSYLGTKISGYSYTDQNYDKINVHPGAEYWFGTDELGRDLFSRVWLGTRFSLIIGFLAAAMDFIIGVVYGGIAGMATRKVDSIMMRFAEVIYSIPYLLIVILLSVVLSGEGGGNSLIILVLAMSLTGWVPMAILVRGQVLQLKESEYSLAAESLGATKGWILKKHIIPNTLGPIIVNVTLTIPRAIFAEATLGYLGLGLQPPDPSLGNLSNDGLIGLAVGNAYQIIIPAIFISLIMFAFNVLGDGLRDALDPRLRK</sequence>
<evidence type="ECO:0000259" key="9">
    <source>
        <dbReference type="PROSITE" id="PS50928"/>
    </source>
</evidence>
<comment type="caution">
    <text evidence="10">The sequence shown here is derived from an EMBL/GenBank/DDBJ whole genome shotgun (WGS) entry which is preliminary data.</text>
</comment>
<feature type="transmembrane region" description="Helical" evidence="7">
    <location>
        <begin position="275"/>
        <end position="299"/>
    </location>
</feature>
<feature type="transmembrane region" description="Helical" evidence="7">
    <location>
        <begin position="234"/>
        <end position="255"/>
    </location>
</feature>
<evidence type="ECO:0000256" key="1">
    <source>
        <dbReference type="ARBA" id="ARBA00004651"/>
    </source>
</evidence>
<dbReference type="OrthoDB" id="9783218at2"/>
<gene>
    <name evidence="10" type="ORF">T472_0216240</name>
</gene>
<feature type="region of interest" description="Disordered" evidence="8">
    <location>
        <begin position="1"/>
        <end position="22"/>
    </location>
</feature>
<dbReference type="InterPro" id="IPR050366">
    <property type="entry name" value="BP-dependent_transpt_permease"/>
</dbReference>
<keyword evidence="11" id="KW-1185">Reference proteome</keyword>
<dbReference type="PROSITE" id="PS50928">
    <property type="entry name" value="ABC_TM1"/>
    <property type="match status" value="1"/>
</dbReference>
<dbReference type="Pfam" id="PF12911">
    <property type="entry name" value="OppC_N"/>
    <property type="match status" value="1"/>
</dbReference>
<feature type="transmembrane region" description="Helical" evidence="7">
    <location>
        <begin position="150"/>
        <end position="169"/>
    </location>
</feature>
<dbReference type="CDD" id="cd06261">
    <property type="entry name" value="TM_PBP2"/>
    <property type="match status" value="1"/>
</dbReference>
<keyword evidence="2 7" id="KW-0813">Transport</keyword>
<dbReference type="GO" id="GO:0005886">
    <property type="term" value="C:plasma membrane"/>
    <property type="evidence" value="ECO:0007669"/>
    <property type="project" value="UniProtKB-SubCell"/>
</dbReference>
<feature type="transmembrane region" description="Helical" evidence="7">
    <location>
        <begin position="110"/>
        <end position="129"/>
    </location>
</feature>
<evidence type="ECO:0000256" key="8">
    <source>
        <dbReference type="SAM" id="MobiDB-lite"/>
    </source>
</evidence>
<evidence type="ECO:0000256" key="7">
    <source>
        <dbReference type="RuleBase" id="RU363032"/>
    </source>
</evidence>
<comment type="similarity">
    <text evidence="7">Belongs to the binding-protein-dependent transport system permease family.</text>
</comment>
<reference evidence="10 11" key="1">
    <citation type="journal article" date="2014" name="Genome Announc.">
        <title>Genome Sequence of Youngiibacter fragilis, the Type Strain of the Genus Youngiibacter.</title>
        <authorList>
            <person name="Wawrik C.B."/>
            <person name="Callaghan A.V."/>
            <person name="Stamps B.W."/>
            <person name="Wawrik B."/>
        </authorList>
    </citation>
    <scope>NUCLEOTIDE SEQUENCE [LARGE SCALE GENOMIC DNA]</scope>
    <source>
        <strain evidence="10 11">232.1</strain>
    </source>
</reference>